<evidence type="ECO:0000259" key="6">
    <source>
        <dbReference type="PROSITE" id="PS00498"/>
    </source>
</evidence>
<keyword evidence="3" id="KW-0479">Metal-binding</keyword>
<dbReference type="SUPFAM" id="SSF48056">
    <property type="entry name" value="Di-copper centre-containing domain"/>
    <property type="match status" value="1"/>
</dbReference>
<dbReference type="InterPro" id="IPR050316">
    <property type="entry name" value="Tyrosinase/Hemocyanin"/>
</dbReference>
<accession>A0A2T0K3L1</accession>
<dbReference type="GO" id="GO:0016491">
    <property type="term" value="F:oxidoreductase activity"/>
    <property type="evidence" value="ECO:0007669"/>
    <property type="project" value="InterPro"/>
</dbReference>
<dbReference type="PROSITE" id="PS00498">
    <property type="entry name" value="TYROSINASE_2"/>
    <property type="match status" value="1"/>
</dbReference>
<dbReference type="RefSeq" id="WP_106325597.1">
    <property type="nucleotide sequence ID" value="NZ_BOMO01000047.1"/>
</dbReference>
<evidence type="ECO:0000313" key="8">
    <source>
        <dbReference type="Proteomes" id="UP000239415"/>
    </source>
</evidence>
<sequence>MAVVRKSIAAMTIAEKTAFINALRQFKTASANGRNYNWYIDQHITYFARTTDNISHAHQAPSFLPWHREYLRLLELDLQTVSGNPNIFIPYWDWTGAVSPFTVDFLGSITNGGVSSGNFSPRWGWSMYRSSIQTNTLQRRLGQNASRPTVTTINNVQSYTVYDQAPWNPSVVNSYRNRLEIELHNRVHNYVGGHMATREAPNDPVFWLHHCNIDRLWWIWQSSRGVDTYEPRSGTTNGVIDNFESMRPFGAGRTPSAVRDISFLNYSYA</sequence>
<dbReference type="Proteomes" id="UP000239415">
    <property type="component" value="Unassembled WGS sequence"/>
</dbReference>
<evidence type="ECO:0000256" key="1">
    <source>
        <dbReference type="ARBA" id="ARBA00001973"/>
    </source>
</evidence>
<evidence type="ECO:0000313" key="7">
    <source>
        <dbReference type="EMBL" id="PRX17419.1"/>
    </source>
</evidence>
<dbReference type="InterPro" id="IPR008922">
    <property type="entry name" value="Di-copper_centre_dom_sf"/>
</dbReference>
<comment type="cofactor">
    <cofactor evidence="1">
        <name>Cu(2+)</name>
        <dbReference type="ChEBI" id="CHEBI:29036"/>
    </cofactor>
</comment>
<dbReference type="InterPro" id="IPR002227">
    <property type="entry name" value="Tyrosinase_Cu-bd"/>
</dbReference>
<dbReference type="GO" id="GO:0046872">
    <property type="term" value="F:metal ion binding"/>
    <property type="evidence" value="ECO:0007669"/>
    <property type="project" value="UniProtKB-KW"/>
</dbReference>
<protein>
    <submittedName>
        <fullName evidence="7">Tyrosinase</fullName>
    </submittedName>
</protein>
<dbReference type="PRINTS" id="PR00092">
    <property type="entry name" value="TYROSINASE"/>
</dbReference>
<feature type="domain" description="Tyrosinase copper-binding" evidence="6">
    <location>
        <begin position="203"/>
        <end position="214"/>
    </location>
</feature>
<keyword evidence="8" id="KW-1185">Reference proteome</keyword>
<comment type="caution">
    <text evidence="7">The sequence shown here is derived from an EMBL/GenBank/DDBJ whole genome shotgun (WGS) entry which is preliminary data.</text>
</comment>
<dbReference type="Pfam" id="PF00264">
    <property type="entry name" value="Tyrosinase"/>
    <property type="match status" value="1"/>
</dbReference>
<keyword evidence="4" id="KW-0186">Copper</keyword>
<feature type="domain" description="Tyrosinase copper-binding" evidence="5">
    <location>
        <begin position="58"/>
        <end position="75"/>
    </location>
</feature>
<evidence type="ECO:0000256" key="2">
    <source>
        <dbReference type="ARBA" id="ARBA00009928"/>
    </source>
</evidence>
<evidence type="ECO:0000256" key="4">
    <source>
        <dbReference type="ARBA" id="ARBA00023008"/>
    </source>
</evidence>
<evidence type="ECO:0000259" key="5">
    <source>
        <dbReference type="PROSITE" id="PS00497"/>
    </source>
</evidence>
<dbReference type="PANTHER" id="PTHR11474:SF126">
    <property type="entry name" value="TYROSINASE-LIKE PROTEIN TYR-1-RELATED"/>
    <property type="match status" value="1"/>
</dbReference>
<dbReference type="PROSITE" id="PS00497">
    <property type="entry name" value="TYROSINASE_1"/>
    <property type="match status" value="1"/>
</dbReference>
<organism evidence="7 8">
    <name type="scientific">Actinoplanes italicus</name>
    <dbReference type="NCBI Taxonomy" id="113567"/>
    <lineage>
        <taxon>Bacteria</taxon>
        <taxon>Bacillati</taxon>
        <taxon>Actinomycetota</taxon>
        <taxon>Actinomycetes</taxon>
        <taxon>Micromonosporales</taxon>
        <taxon>Micromonosporaceae</taxon>
        <taxon>Actinoplanes</taxon>
    </lineage>
</organism>
<dbReference type="Gene3D" id="1.10.1280.10">
    <property type="entry name" value="Di-copper center containing domain from catechol oxidase"/>
    <property type="match status" value="1"/>
</dbReference>
<comment type="similarity">
    <text evidence="2">Belongs to the tyrosinase family.</text>
</comment>
<dbReference type="OrthoDB" id="2874181at2"/>
<reference evidence="7 8" key="1">
    <citation type="submission" date="2018-03" db="EMBL/GenBank/DDBJ databases">
        <title>Genomic Encyclopedia of Archaeal and Bacterial Type Strains, Phase II (KMG-II): from individual species to whole genera.</title>
        <authorList>
            <person name="Goeker M."/>
        </authorList>
    </citation>
    <scope>NUCLEOTIDE SEQUENCE [LARGE SCALE GENOMIC DNA]</scope>
    <source>
        <strain evidence="7 8">DSM 43146</strain>
    </source>
</reference>
<dbReference type="PANTHER" id="PTHR11474">
    <property type="entry name" value="TYROSINASE FAMILY MEMBER"/>
    <property type="match status" value="1"/>
</dbReference>
<evidence type="ECO:0000256" key="3">
    <source>
        <dbReference type="ARBA" id="ARBA00022723"/>
    </source>
</evidence>
<dbReference type="EMBL" id="PVMZ01000016">
    <property type="protein sequence ID" value="PRX17419.1"/>
    <property type="molecule type" value="Genomic_DNA"/>
</dbReference>
<name>A0A2T0K3L1_9ACTN</name>
<gene>
    <name evidence="7" type="ORF">CLV67_116195</name>
</gene>
<proteinExistence type="inferred from homology"/>
<dbReference type="AlphaFoldDB" id="A0A2T0K3L1"/>